<dbReference type="GO" id="GO:0016973">
    <property type="term" value="P:poly(A)+ mRNA export from nucleus"/>
    <property type="evidence" value="ECO:0007669"/>
    <property type="project" value="TreeGrafter"/>
</dbReference>
<evidence type="ECO:0000256" key="1">
    <source>
        <dbReference type="ARBA" id="ARBA00022553"/>
    </source>
</evidence>
<organism evidence="3 4">
    <name type="scientific">Grifola frondosa</name>
    <name type="common">Maitake</name>
    <name type="synonym">Polyporus frondosus</name>
    <dbReference type="NCBI Taxonomy" id="5627"/>
    <lineage>
        <taxon>Eukaryota</taxon>
        <taxon>Fungi</taxon>
        <taxon>Dikarya</taxon>
        <taxon>Basidiomycota</taxon>
        <taxon>Agaricomycotina</taxon>
        <taxon>Agaricomycetes</taxon>
        <taxon>Polyporales</taxon>
        <taxon>Grifolaceae</taxon>
        <taxon>Grifola</taxon>
    </lineage>
</organism>
<feature type="region of interest" description="Disordered" evidence="2">
    <location>
        <begin position="52"/>
        <end position="216"/>
    </location>
</feature>
<dbReference type="InterPro" id="IPR052240">
    <property type="entry name" value="SAP_domain_ribonucleoprotein"/>
</dbReference>
<evidence type="ECO:0000313" key="4">
    <source>
        <dbReference type="Proteomes" id="UP000092993"/>
    </source>
</evidence>
<dbReference type="AlphaFoldDB" id="A0A1C7LVW9"/>
<dbReference type="PANTHER" id="PTHR46551:SF1">
    <property type="entry name" value="SAP DOMAIN-CONTAINING RIBONUCLEOPROTEIN"/>
    <property type="match status" value="1"/>
</dbReference>
<keyword evidence="4" id="KW-1185">Reference proteome</keyword>
<dbReference type="STRING" id="5627.A0A1C7LVW9"/>
<feature type="compositionally biased region" description="Low complexity" evidence="2">
    <location>
        <begin position="119"/>
        <end position="141"/>
    </location>
</feature>
<feature type="compositionally biased region" description="Low complexity" evidence="2">
    <location>
        <begin position="82"/>
        <end position="97"/>
    </location>
</feature>
<sequence>MESKLKALKVVDLKDILSKANVAIQGKANKQDLIAKILASSAAVDVYNTLHGTADSSPPSKKPSPSSVTNTVSSQPSPPPADSTVAPDTTTADTPSDTYRRPIRDVHRLSRPAIRSKRASASTVPAAPKPKATKAAPKLSSGASPDDAERLKARAARFAASQPAAAPQTRAPVTKPAQSNGRKRAAPPAEPVDAEELERRRKRAQRFGIAPVEAKV</sequence>
<gene>
    <name evidence="3" type="ORF">A0H81_11900</name>
</gene>
<name>A0A1C7LVW9_GRIFR</name>
<dbReference type="OrthoDB" id="445357at2759"/>
<comment type="caution">
    <text evidence="3">The sequence shown here is derived from an EMBL/GenBank/DDBJ whole genome shotgun (WGS) entry which is preliminary data.</text>
</comment>
<dbReference type="InterPro" id="IPR036361">
    <property type="entry name" value="SAP_dom_sf"/>
</dbReference>
<dbReference type="Proteomes" id="UP000092993">
    <property type="component" value="Unassembled WGS sequence"/>
</dbReference>
<feature type="compositionally biased region" description="Low complexity" evidence="2">
    <location>
        <begin position="56"/>
        <end position="75"/>
    </location>
</feature>
<dbReference type="EMBL" id="LUGG01000022">
    <property type="protein sequence ID" value="OBZ68129.1"/>
    <property type="molecule type" value="Genomic_DNA"/>
</dbReference>
<evidence type="ECO:0008006" key="5">
    <source>
        <dbReference type="Google" id="ProtNLM"/>
    </source>
</evidence>
<dbReference type="OMA" id="HEERYIE"/>
<feature type="compositionally biased region" description="Low complexity" evidence="2">
    <location>
        <begin position="156"/>
        <end position="172"/>
    </location>
</feature>
<keyword evidence="1" id="KW-0597">Phosphoprotein</keyword>
<dbReference type="PANTHER" id="PTHR46551">
    <property type="entry name" value="SAP DOMAIN-CONTAINING RIBONUCLEOPROTEIN"/>
    <property type="match status" value="1"/>
</dbReference>
<reference evidence="3 4" key="1">
    <citation type="submission" date="2016-03" db="EMBL/GenBank/DDBJ databases">
        <title>Whole genome sequencing of Grifola frondosa 9006-11.</title>
        <authorList>
            <person name="Min B."/>
            <person name="Park H."/>
            <person name="Kim J.-G."/>
            <person name="Cho H."/>
            <person name="Oh Y.-L."/>
            <person name="Kong W.-S."/>
            <person name="Choi I.-G."/>
        </authorList>
    </citation>
    <scope>NUCLEOTIDE SEQUENCE [LARGE SCALE GENOMIC DNA]</scope>
    <source>
        <strain evidence="3 4">9006-11</strain>
    </source>
</reference>
<feature type="compositionally biased region" description="Basic and acidic residues" evidence="2">
    <location>
        <begin position="98"/>
        <end position="108"/>
    </location>
</feature>
<dbReference type="GO" id="GO:0005634">
    <property type="term" value="C:nucleus"/>
    <property type="evidence" value="ECO:0007669"/>
    <property type="project" value="TreeGrafter"/>
</dbReference>
<accession>A0A1C7LVW9</accession>
<dbReference type="Gene3D" id="1.10.720.30">
    <property type="entry name" value="SAP domain"/>
    <property type="match status" value="1"/>
</dbReference>
<protein>
    <recommendedName>
        <fullName evidence="5">THO1-MOS11 C-terminal domain-containing protein</fullName>
    </recommendedName>
</protein>
<proteinExistence type="predicted"/>
<evidence type="ECO:0000256" key="2">
    <source>
        <dbReference type="SAM" id="MobiDB-lite"/>
    </source>
</evidence>
<evidence type="ECO:0000313" key="3">
    <source>
        <dbReference type="EMBL" id="OBZ68129.1"/>
    </source>
</evidence>